<keyword evidence="13" id="KW-0234">DNA repair</keyword>
<evidence type="ECO:0000256" key="3">
    <source>
        <dbReference type="ARBA" id="ARBA00005446"/>
    </source>
</evidence>
<dbReference type="CDD" id="cd18794">
    <property type="entry name" value="SF2_C_RecQ"/>
    <property type="match status" value="1"/>
</dbReference>
<comment type="cofactor">
    <cofactor evidence="1">
        <name>Mg(2+)</name>
        <dbReference type="ChEBI" id="CHEBI:18420"/>
    </cofactor>
</comment>
<dbReference type="GO" id="GO:0006260">
    <property type="term" value="P:DNA replication"/>
    <property type="evidence" value="ECO:0007669"/>
    <property type="project" value="InterPro"/>
</dbReference>
<dbReference type="Gene3D" id="1.10.10.10">
    <property type="entry name" value="Winged helix-like DNA-binding domain superfamily/Winged helix DNA-binding domain"/>
    <property type="match status" value="1"/>
</dbReference>
<dbReference type="GO" id="GO:0043138">
    <property type="term" value="F:3'-5' DNA helicase activity"/>
    <property type="evidence" value="ECO:0007669"/>
    <property type="project" value="UniProtKB-EC"/>
</dbReference>
<dbReference type="SUPFAM" id="SSF47819">
    <property type="entry name" value="HRDC-like"/>
    <property type="match status" value="1"/>
</dbReference>
<dbReference type="InterPro" id="IPR011545">
    <property type="entry name" value="DEAD/DEAH_box_helicase_dom"/>
</dbReference>
<proteinExistence type="inferred from homology"/>
<keyword evidence="8 21" id="KW-0347">Helicase</keyword>
<dbReference type="InterPro" id="IPR027417">
    <property type="entry name" value="P-loop_NTPase"/>
</dbReference>
<dbReference type="GO" id="GO:0046872">
    <property type="term" value="F:metal ion binding"/>
    <property type="evidence" value="ECO:0007669"/>
    <property type="project" value="UniProtKB-KW"/>
</dbReference>
<keyword evidence="4" id="KW-0479">Metal-binding</keyword>
<dbReference type="SMART" id="SM00956">
    <property type="entry name" value="RQC"/>
    <property type="match status" value="1"/>
</dbReference>
<keyword evidence="22" id="KW-1185">Reference proteome</keyword>
<dbReference type="NCBIfam" id="TIGR01389">
    <property type="entry name" value="recQ"/>
    <property type="match status" value="1"/>
</dbReference>
<evidence type="ECO:0000256" key="7">
    <source>
        <dbReference type="ARBA" id="ARBA00022801"/>
    </source>
</evidence>
<dbReference type="SMART" id="SM00490">
    <property type="entry name" value="HELICc"/>
    <property type="match status" value="1"/>
</dbReference>
<keyword evidence="11" id="KW-0238">DNA-binding</keyword>
<dbReference type="Pfam" id="PF16124">
    <property type="entry name" value="RecQ_Zn_bind"/>
    <property type="match status" value="1"/>
</dbReference>
<dbReference type="GO" id="GO:0005737">
    <property type="term" value="C:cytoplasm"/>
    <property type="evidence" value="ECO:0007669"/>
    <property type="project" value="TreeGrafter"/>
</dbReference>
<dbReference type="Gene3D" id="1.10.150.80">
    <property type="entry name" value="HRDC domain"/>
    <property type="match status" value="1"/>
</dbReference>
<dbReference type="GO" id="GO:0003677">
    <property type="term" value="F:DNA binding"/>
    <property type="evidence" value="ECO:0007669"/>
    <property type="project" value="UniProtKB-KW"/>
</dbReference>
<dbReference type="Pfam" id="PF00270">
    <property type="entry name" value="DEAD"/>
    <property type="match status" value="1"/>
</dbReference>
<comment type="catalytic activity">
    <reaction evidence="15">
        <text>Couples ATP hydrolysis with the unwinding of duplex DNA by translocating in the 3'-5' direction.</text>
        <dbReference type="EC" id="5.6.2.4"/>
    </reaction>
</comment>
<evidence type="ECO:0000256" key="10">
    <source>
        <dbReference type="ARBA" id="ARBA00022840"/>
    </source>
</evidence>
<evidence type="ECO:0000259" key="17">
    <source>
        <dbReference type="PROSITE" id="PS50967"/>
    </source>
</evidence>
<dbReference type="Pfam" id="PF00570">
    <property type="entry name" value="HRDC"/>
    <property type="match status" value="1"/>
</dbReference>
<dbReference type="InterPro" id="IPR018982">
    <property type="entry name" value="RQC_domain"/>
</dbReference>
<keyword evidence="14" id="KW-0413">Isomerase</keyword>
<dbReference type="InterPro" id="IPR044876">
    <property type="entry name" value="HRDC_dom_sf"/>
</dbReference>
<evidence type="ECO:0000256" key="1">
    <source>
        <dbReference type="ARBA" id="ARBA00001946"/>
    </source>
</evidence>
<dbReference type="InterPro" id="IPR006293">
    <property type="entry name" value="DNA_helicase_ATP-dep_RecQ_bac"/>
</dbReference>
<dbReference type="Pfam" id="PF09382">
    <property type="entry name" value="RQC"/>
    <property type="match status" value="1"/>
</dbReference>
<dbReference type="PROSITE" id="PS50967">
    <property type="entry name" value="HRDC"/>
    <property type="match status" value="1"/>
</dbReference>
<dbReference type="Pfam" id="PF14493">
    <property type="entry name" value="HTH_40"/>
    <property type="match status" value="1"/>
</dbReference>
<dbReference type="InterPro" id="IPR001650">
    <property type="entry name" value="Helicase_C-like"/>
</dbReference>
<dbReference type="EMBL" id="JAAIWN010000027">
    <property type="protein sequence ID" value="NEY82139.1"/>
    <property type="molecule type" value="Genomic_DNA"/>
</dbReference>
<evidence type="ECO:0000256" key="6">
    <source>
        <dbReference type="ARBA" id="ARBA00022763"/>
    </source>
</evidence>
<organism evidence="21 22">
    <name type="scientific">Bacillus aquiflavi</name>
    <dbReference type="NCBI Taxonomy" id="2672567"/>
    <lineage>
        <taxon>Bacteria</taxon>
        <taxon>Bacillati</taxon>
        <taxon>Bacillota</taxon>
        <taxon>Bacilli</taxon>
        <taxon>Bacillales</taxon>
        <taxon>Bacillaceae</taxon>
        <taxon>Bacillus</taxon>
    </lineage>
</organism>
<keyword evidence="12" id="KW-0233">DNA recombination</keyword>
<dbReference type="PANTHER" id="PTHR13710:SF105">
    <property type="entry name" value="ATP-DEPENDENT DNA HELICASE Q1"/>
    <property type="match status" value="1"/>
</dbReference>
<dbReference type="GO" id="GO:0009432">
    <property type="term" value="P:SOS response"/>
    <property type="evidence" value="ECO:0007669"/>
    <property type="project" value="UniProtKB-UniRule"/>
</dbReference>
<comment type="cofactor">
    <cofactor evidence="2">
        <name>Zn(2+)</name>
        <dbReference type="ChEBI" id="CHEBI:29105"/>
    </cofactor>
</comment>
<dbReference type="GO" id="GO:0030894">
    <property type="term" value="C:replisome"/>
    <property type="evidence" value="ECO:0007669"/>
    <property type="project" value="TreeGrafter"/>
</dbReference>
<dbReference type="InterPro" id="IPR036388">
    <property type="entry name" value="WH-like_DNA-bd_sf"/>
</dbReference>
<comment type="caution">
    <text evidence="21">The sequence shown here is derived from an EMBL/GenBank/DDBJ whole genome shotgun (WGS) entry which is preliminary data.</text>
</comment>
<dbReference type="SMART" id="SM00341">
    <property type="entry name" value="HRDC"/>
    <property type="match status" value="1"/>
</dbReference>
<dbReference type="Pfam" id="PF00271">
    <property type="entry name" value="Helicase_C"/>
    <property type="match status" value="1"/>
</dbReference>
<comment type="similarity">
    <text evidence="3">Belongs to the helicase family. RecQ subfamily.</text>
</comment>
<evidence type="ECO:0000256" key="16">
    <source>
        <dbReference type="NCBIfam" id="TIGR01389"/>
    </source>
</evidence>
<dbReference type="InterPro" id="IPR010997">
    <property type="entry name" value="HRDC-like_sf"/>
</dbReference>
<feature type="domain" description="HRDC" evidence="17">
    <location>
        <begin position="522"/>
        <end position="602"/>
    </location>
</feature>
<evidence type="ECO:0000256" key="11">
    <source>
        <dbReference type="ARBA" id="ARBA00023125"/>
    </source>
</evidence>
<evidence type="ECO:0000256" key="9">
    <source>
        <dbReference type="ARBA" id="ARBA00022833"/>
    </source>
</evidence>
<evidence type="ECO:0000256" key="4">
    <source>
        <dbReference type="ARBA" id="ARBA00022723"/>
    </source>
</evidence>
<keyword evidence="7 21" id="KW-0378">Hydrolase</keyword>
<dbReference type="GO" id="GO:0006310">
    <property type="term" value="P:DNA recombination"/>
    <property type="evidence" value="ECO:0007669"/>
    <property type="project" value="UniProtKB-UniRule"/>
</dbReference>
<dbReference type="GO" id="GO:0009378">
    <property type="term" value="F:four-way junction helicase activity"/>
    <property type="evidence" value="ECO:0007669"/>
    <property type="project" value="TreeGrafter"/>
</dbReference>
<dbReference type="CDD" id="cd17920">
    <property type="entry name" value="DEXHc_RecQ"/>
    <property type="match status" value="1"/>
</dbReference>
<dbReference type="RefSeq" id="WP_163242524.1">
    <property type="nucleotide sequence ID" value="NZ_JAAIWN010000027.1"/>
</dbReference>
<dbReference type="SUPFAM" id="SSF46785">
    <property type="entry name" value="Winged helix' DNA-binding domain"/>
    <property type="match status" value="1"/>
</dbReference>
<keyword evidence="6" id="KW-0227">DNA damage</keyword>
<name>A0A6B3VVR6_9BACI</name>
<accession>A0A6B3VVR6</accession>
<dbReference type="GO" id="GO:0005524">
    <property type="term" value="F:ATP binding"/>
    <property type="evidence" value="ECO:0007669"/>
    <property type="project" value="UniProtKB-KW"/>
</dbReference>
<evidence type="ECO:0000256" key="2">
    <source>
        <dbReference type="ARBA" id="ARBA00001947"/>
    </source>
</evidence>
<dbReference type="EC" id="5.6.2.4" evidence="16"/>
<dbReference type="PROSITE" id="PS51192">
    <property type="entry name" value="HELICASE_ATP_BIND_1"/>
    <property type="match status" value="1"/>
</dbReference>
<sequence length="719" mass="82272">MIKEERRSNVLAKANNLLHEYFGFDHFRKGQDKIIQKVLQNKDALGIMPTGGGKSVCYQIPALMLQGITIVISPLISLMKDQVDALHQAGISATFLNSTITVAEMHERLNNIMNKQYNLVYIAPERLESPDFLELLNRIEVSLIAIDEAHCISQWGHDFRPSYLLIKRLINKLYPKPTVLALTATATPQVKNDICDLLHIDEQNTVLTGFGRENLRFKVVKGQNRDLFLTEYIQKNSNQAGIIYAATRKEVERLHHYLYKKGFRVGKYHAGMAERERDHYQEQFLYDDINIMVATSAFGMGINKSNVRYVIHYHIPRNMESYYQEAGRAGRDGEESECILLFAPQDAHIQTFLIDQSEMDEQRKEHEYAKLRKMVAYGHTESCFQQYILHYFGEPHVQECGTCGNCTDDREQVDVTVEAQMVLSCIKRMNERFGKTFITKVLTGSADKKIKSFRFDQLSTYGIMKNKTQKEVNEFIDFLTAEGYLRPSDGAYPVLMLTSQAVSVLRGEEQVFRKEKVRAAKIAADNALFEVLRSLRKEIAESERVPPYIIFSDQTLREMSTFLPRTEAELLQIKGVGQRKLTSYGAAFLNEITAYCKENGIQENRTVNQTEDMTAKAVSSRSNKVKSHHITYQLLIAGRTIEQIAAERALTERTVEGHLIKCGEEGMEIDWDSFVPKKYVSLIKDAIQQAGTERLTPIKELLPAEVSFFMIKAYLQKNQ</sequence>
<evidence type="ECO:0000259" key="18">
    <source>
        <dbReference type="PROSITE" id="PS51192"/>
    </source>
</evidence>
<dbReference type="FunFam" id="3.40.50.300:FF:000296">
    <property type="entry name" value="ATP-dependent DNA helicase RecQ"/>
    <property type="match status" value="1"/>
</dbReference>
<evidence type="ECO:0000313" key="22">
    <source>
        <dbReference type="Proteomes" id="UP000472971"/>
    </source>
</evidence>
<dbReference type="AlphaFoldDB" id="A0A6B3VVR6"/>
<feature type="domain" description="Helicase ATP-binding" evidence="18">
    <location>
        <begin position="35"/>
        <end position="204"/>
    </location>
</feature>
<evidence type="ECO:0000256" key="13">
    <source>
        <dbReference type="ARBA" id="ARBA00023204"/>
    </source>
</evidence>
<keyword evidence="9" id="KW-0862">Zinc</keyword>
<dbReference type="FunFam" id="1.10.150.80:FF:000002">
    <property type="entry name" value="ATP-dependent DNA helicase RecQ"/>
    <property type="match status" value="1"/>
</dbReference>
<reference evidence="21 22" key="1">
    <citation type="submission" date="2020-02" db="EMBL/GenBank/DDBJ databases">
        <title>Bacillus aquiflavi sp. nov., isolated from yellow water of strong flavor Chinese baijiu in Yibin region of China.</title>
        <authorList>
            <person name="Xie J."/>
        </authorList>
    </citation>
    <scope>NUCLEOTIDE SEQUENCE [LARGE SCALE GENOMIC DNA]</scope>
    <source>
        <strain evidence="21 22">3H-10</strain>
    </source>
</reference>
<keyword evidence="10" id="KW-0067">ATP-binding</keyword>
<dbReference type="InterPro" id="IPR036390">
    <property type="entry name" value="WH_DNA-bd_sf"/>
</dbReference>
<evidence type="ECO:0000256" key="5">
    <source>
        <dbReference type="ARBA" id="ARBA00022741"/>
    </source>
</evidence>
<reference evidence="20 23" key="2">
    <citation type="submission" date="2020-07" db="EMBL/GenBank/DDBJ databases">
        <authorList>
            <person name="Feng H."/>
        </authorList>
    </citation>
    <scope>NUCLEOTIDE SEQUENCE [LARGE SCALE GENOMIC DNA]</scope>
    <source>
        <strain evidence="20">S-12</strain>
        <strain evidence="23">s-12</strain>
    </source>
</reference>
<evidence type="ECO:0000256" key="12">
    <source>
        <dbReference type="ARBA" id="ARBA00023172"/>
    </source>
</evidence>
<evidence type="ECO:0000313" key="23">
    <source>
        <dbReference type="Proteomes" id="UP000570010"/>
    </source>
</evidence>
<dbReference type="InterPro" id="IPR029491">
    <property type="entry name" value="Helicase_HTH"/>
</dbReference>
<dbReference type="GO" id="GO:0006281">
    <property type="term" value="P:DNA repair"/>
    <property type="evidence" value="ECO:0007669"/>
    <property type="project" value="UniProtKB-KW"/>
</dbReference>
<dbReference type="Gene3D" id="3.40.50.300">
    <property type="entry name" value="P-loop containing nucleotide triphosphate hydrolases"/>
    <property type="match status" value="2"/>
</dbReference>
<dbReference type="InterPro" id="IPR004589">
    <property type="entry name" value="DNA_helicase_ATP-dep_RecQ"/>
</dbReference>
<protein>
    <recommendedName>
        <fullName evidence="16">DNA helicase RecQ</fullName>
        <ecNumber evidence="16">5.6.2.4</ecNumber>
    </recommendedName>
</protein>
<dbReference type="SUPFAM" id="SSF52540">
    <property type="entry name" value="P-loop containing nucleoside triphosphate hydrolases"/>
    <property type="match status" value="1"/>
</dbReference>
<dbReference type="InterPro" id="IPR014001">
    <property type="entry name" value="Helicase_ATP-bd"/>
</dbReference>
<gene>
    <name evidence="21" type="primary">recQ</name>
    <name evidence="21" type="ORF">G4D64_11660</name>
    <name evidence="20" type="ORF">H1Z61_12270</name>
</gene>
<evidence type="ECO:0000256" key="8">
    <source>
        <dbReference type="ARBA" id="ARBA00022806"/>
    </source>
</evidence>
<evidence type="ECO:0000256" key="15">
    <source>
        <dbReference type="ARBA" id="ARBA00034617"/>
    </source>
</evidence>
<dbReference type="GO" id="GO:0016787">
    <property type="term" value="F:hydrolase activity"/>
    <property type="evidence" value="ECO:0007669"/>
    <property type="project" value="UniProtKB-KW"/>
</dbReference>
<dbReference type="PANTHER" id="PTHR13710">
    <property type="entry name" value="DNA HELICASE RECQ FAMILY MEMBER"/>
    <property type="match status" value="1"/>
</dbReference>
<dbReference type="PROSITE" id="PS51194">
    <property type="entry name" value="HELICASE_CTER"/>
    <property type="match status" value="1"/>
</dbReference>
<dbReference type="Proteomes" id="UP000570010">
    <property type="component" value="Unassembled WGS sequence"/>
</dbReference>
<dbReference type="Proteomes" id="UP000472971">
    <property type="component" value="Unassembled WGS sequence"/>
</dbReference>
<dbReference type="GO" id="GO:0043590">
    <property type="term" value="C:bacterial nucleoid"/>
    <property type="evidence" value="ECO:0007669"/>
    <property type="project" value="TreeGrafter"/>
</dbReference>
<dbReference type="NCBIfam" id="TIGR00614">
    <property type="entry name" value="recQ_fam"/>
    <property type="match status" value="1"/>
</dbReference>
<keyword evidence="5" id="KW-0547">Nucleotide-binding</keyword>
<dbReference type="SMART" id="SM00487">
    <property type="entry name" value="DEXDc"/>
    <property type="match status" value="1"/>
</dbReference>
<feature type="domain" description="Helicase C-terminal" evidence="19">
    <location>
        <begin position="228"/>
        <end position="375"/>
    </location>
</feature>
<evidence type="ECO:0000256" key="14">
    <source>
        <dbReference type="ARBA" id="ARBA00023235"/>
    </source>
</evidence>
<dbReference type="InterPro" id="IPR002121">
    <property type="entry name" value="HRDC_dom"/>
</dbReference>
<evidence type="ECO:0000313" key="20">
    <source>
        <dbReference type="EMBL" id="MBA4537883.1"/>
    </source>
</evidence>
<dbReference type="EMBL" id="JACEIO010000029">
    <property type="protein sequence ID" value="MBA4537883.1"/>
    <property type="molecule type" value="Genomic_DNA"/>
</dbReference>
<evidence type="ECO:0000259" key="19">
    <source>
        <dbReference type="PROSITE" id="PS51194"/>
    </source>
</evidence>
<evidence type="ECO:0000313" key="21">
    <source>
        <dbReference type="EMBL" id="NEY82139.1"/>
    </source>
</evidence>
<dbReference type="InterPro" id="IPR032284">
    <property type="entry name" value="RecQ_Zn-bd"/>
</dbReference>